<evidence type="ECO:0000256" key="1">
    <source>
        <dbReference type="ARBA" id="ARBA00008814"/>
    </source>
</evidence>
<accession>A0A348AFF0</accession>
<sequence length="360" mass="39850">MFFLLLAAAALVTYASGCARQQTEATAGNGPRRIVTDLAGRQVAIPARINRVAALEVLGYEKLFLLGESDKLAAMVLTNAPWMLKTNPAVQNIAKISGIVNKEELLQKQVDIVFARFDKKQLEDLTALGIPVLVSQPVSVRLTGSRDYAEAMKQAVQLFGQVMGEAAAQKAEQWCAYFDEKVKYVTARTEKIPANRRLKAYYLRGPGALSTQGKNTNTFCFGELAGADMFVRHTGLDGKGAVAMEEIIQWDPDVIFVGRQYSVDLVLKDARWQNIKAVRTGKVYAVPEGVFFWDGSTEGVLLMEFMAQKLYPELFPELNLTADLKDYYARFYHYPLTDDEAAKILSGLSPDGSRLNSLNN</sequence>
<name>A0A348AFF0_9FIRM</name>
<dbReference type="KEGG" id="mana:MAMMFC1_00432"/>
<keyword evidence="5" id="KW-1185">Reference proteome</keyword>
<feature type="chain" id="PRO_5039442365" evidence="2">
    <location>
        <begin position="20"/>
        <end position="360"/>
    </location>
</feature>
<dbReference type="Proteomes" id="UP000276437">
    <property type="component" value="Chromosome"/>
</dbReference>
<dbReference type="Gene3D" id="3.40.50.1980">
    <property type="entry name" value="Nitrogenase molybdenum iron protein domain"/>
    <property type="match status" value="2"/>
</dbReference>
<dbReference type="RefSeq" id="WP_158618609.1">
    <property type="nucleotide sequence ID" value="NZ_AP018449.1"/>
</dbReference>
<dbReference type="EMBL" id="AP018449">
    <property type="protein sequence ID" value="BBB89798.1"/>
    <property type="molecule type" value="Genomic_DNA"/>
</dbReference>
<dbReference type="Gene3D" id="1.20.58.2180">
    <property type="match status" value="1"/>
</dbReference>
<dbReference type="PANTHER" id="PTHR30535">
    <property type="entry name" value="VITAMIN B12-BINDING PROTEIN"/>
    <property type="match status" value="1"/>
</dbReference>
<comment type="similarity">
    <text evidence="1">Belongs to the bacterial solute-binding protein 8 family.</text>
</comment>
<dbReference type="AlphaFoldDB" id="A0A348AFF0"/>
<protein>
    <submittedName>
        <fullName evidence="4">Corrinoid ABC transporter substrate-binding protein</fullName>
    </submittedName>
</protein>
<dbReference type="SUPFAM" id="SSF53807">
    <property type="entry name" value="Helical backbone' metal receptor"/>
    <property type="match status" value="1"/>
</dbReference>
<feature type="domain" description="Fe/B12 periplasmic-binding" evidence="3">
    <location>
        <begin position="51"/>
        <end position="314"/>
    </location>
</feature>
<gene>
    <name evidence="4" type="ORF">MAMMFC1_00432</name>
</gene>
<evidence type="ECO:0000313" key="4">
    <source>
        <dbReference type="EMBL" id="BBB89798.1"/>
    </source>
</evidence>
<dbReference type="OrthoDB" id="9816357at2"/>
<dbReference type="PROSITE" id="PS50983">
    <property type="entry name" value="FE_B12_PBP"/>
    <property type="match status" value="1"/>
</dbReference>
<dbReference type="InterPro" id="IPR050902">
    <property type="entry name" value="ABC_Transporter_SBP"/>
</dbReference>
<evidence type="ECO:0000256" key="2">
    <source>
        <dbReference type="SAM" id="SignalP"/>
    </source>
</evidence>
<reference evidence="4 5" key="1">
    <citation type="journal article" date="2018" name="Int. J. Syst. Evol. Microbiol.">
        <title>Methylomusa anaerophila gen. nov., sp. nov., an anaerobic methanol-utilizing bacterium isolated from a microbial fuel cell.</title>
        <authorList>
            <person name="Amano N."/>
            <person name="Yamamuro A."/>
            <person name="Miyahara M."/>
            <person name="Kouzuma A."/>
            <person name="Abe T."/>
            <person name="Watanabe K."/>
        </authorList>
    </citation>
    <scope>NUCLEOTIDE SEQUENCE [LARGE SCALE GENOMIC DNA]</scope>
    <source>
        <strain evidence="4 5">MMFC1</strain>
    </source>
</reference>
<evidence type="ECO:0000313" key="5">
    <source>
        <dbReference type="Proteomes" id="UP000276437"/>
    </source>
</evidence>
<organism evidence="4 5">
    <name type="scientific">Methylomusa anaerophila</name>
    <dbReference type="NCBI Taxonomy" id="1930071"/>
    <lineage>
        <taxon>Bacteria</taxon>
        <taxon>Bacillati</taxon>
        <taxon>Bacillota</taxon>
        <taxon>Negativicutes</taxon>
        <taxon>Selenomonadales</taxon>
        <taxon>Sporomusaceae</taxon>
        <taxon>Methylomusa</taxon>
    </lineage>
</organism>
<keyword evidence="2" id="KW-0732">Signal</keyword>
<proteinExistence type="inferred from homology"/>
<dbReference type="InterPro" id="IPR002491">
    <property type="entry name" value="ABC_transptr_periplasmic_BD"/>
</dbReference>
<evidence type="ECO:0000259" key="3">
    <source>
        <dbReference type="PROSITE" id="PS50983"/>
    </source>
</evidence>
<feature type="signal peptide" evidence="2">
    <location>
        <begin position="1"/>
        <end position="19"/>
    </location>
</feature>
<dbReference type="Pfam" id="PF01497">
    <property type="entry name" value="Peripla_BP_2"/>
    <property type="match status" value="1"/>
</dbReference>
<dbReference type="PANTHER" id="PTHR30535:SF34">
    <property type="entry name" value="MOLYBDATE-BINDING PROTEIN MOLA"/>
    <property type="match status" value="1"/>
</dbReference>